<evidence type="ECO:0000313" key="3">
    <source>
        <dbReference type="Proteomes" id="UP000314294"/>
    </source>
</evidence>
<keyword evidence="3" id="KW-1185">Reference proteome</keyword>
<accession>A0A4Z2FXV5</accession>
<feature type="region of interest" description="Disordered" evidence="1">
    <location>
        <begin position="1"/>
        <end position="37"/>
    </location>
</feature>
<name>A0A4Z2FXV5_9TELE</name>
<proteinExistence type="predicted"/>
<feature type="region of interest" description="Disordered" evidence="1">
    <location>
        <begin position="49"/>
        <end position="81"/>
    </location>
</feature>
<protein>
    <submittedName>
        <fullName evidence="2">Uncharacterized protein</fullName>
    </submittedName>
</protein>
<feature type="compositionally biased region" description="Basic and acidic residues" evidence="1">
    <location>
        <begin position="64"/>
        <end position="73"/>
    </location>
</feature>
<evidence type="ECO:0000313" key="2">
    <source>
        <dbReference type="EMBL" id="TNN46087.1"/>
    </source>
</evidence>
<evidence type="ECO:0000256" key="1">
    <source>
        <dbReference type="SAM" id="MobiDB-lite"/>
    </source>
</evidence>
<organism evidence="2 3">
    <name type="scientific">Liparis tanakae</name>
    <name type="common">Tanaka's snailfish</name>
    <dbReference type="NCBI Taxonomy" id="230148"/>
    <lineage>
        <taxon>Eukaryota</taxon>
        <taxon>Metazoa</taxon>
        <taxon>Chordata</taxon>
        <taxon>Craniata</taxon>
        <taxon>Vertebrata</taxon>
        <taxon>Euteleostomi</taxon>
        <taxon>Actinopterygii</taxon>
        <taxon>Neopterygii</taxon>
        <taxon>Teleostei</taxon>
        <taxon>Neoteleostei</taxon>
        <taxon>Acanthomorphata</taxon>
        <taxon>Eupercaria</taxon>
        <taxon>Perciformes</taxon>
        <taxon>Cottioidei</taxon>
        <taxon>Cottales</taxon>
        <taxon>Liparidae</taxon>
        <taxon>Liparis</taxon>
    </lineage>
</organism>
<gene>
    <name evidence="2" type="ORF">EYF80_043705</name>
</gene>
<dbReference type="EMBL" id="SRLO01000809">
    <property type="protein sequence ID" value="TNN46087.1"/>
    <property type="molecule type" value="Genomic_DNA"/>
</dbReference>
<sequence length="128" mass="14464">MCDLSGPGYGKRPHVEARPEPLEGVDKQNENRLERSHFTELSEIHGYRAGRRAPSCRGNLTWEWKSRPDRDESGPQNTPTANMHLANQLTEPDSSFANAWRVLGVRRADGRSTGQQVRTNLLTKRAEV</sequence>
<dbReference type="AlphaFoldDB" id="A0A4Z2FXV5"/>
<feature type="compositionally biased region" description="Basic and acidic residues" evidence="1">
    <location>
        <begin position="13"/>
        <end position="37"/>
    </location>
</feature>
<dbReference type="Proteomes" id="UP000314294">
    <property type="component" value="Unassembled WGS sequence"/>
</dbReference>
<comment type="caution">
    <text evidence="2">The sequence shown here is derived from an EMBL/GenBank/DDBJ whole genome shotgun (WGS) entry which is preliminary data.</text>
</comment>
<reference evidence="2 3" key="1">
    <citation type="submission" date="2019-03" db="EMBL/GenBank/DDBJ databases">
        <title>First draft genome of Liparis tanakae, snailfish: a comprehensive survey of snailfish specific genes.</title>
        <authorList>
            <person name="Kim W."/>
            <person name="Song I."/>
            <person name="Jeong J.-H."/>
            <person name="Kim D."/>
            <person name="Kim S."/>
            <person name="Ryu S."/>
            <person name="Song J.Y."/>
            <person name="Lee S.K."/>
        </authorList>
    </citation>
    <scope>NUCLEOTIDE SEQUENCE [LARGE SCALE GENOMIC DNA]</scope>
    <source>
        <tissue evidence="2">Muscle</tissue>
    </source>
</reference>